<feature type="transmembrane region" description="Helical" evidence="11">
    <location>
        <begin position="407"/>
        <end position="425"/>
    </location>
</feature>
<reference evidence="12 13" key="1">
    <citation type="submission" date="2011-05" db="EMBL/GenBank/DDBJ databases">
        <title>Complete sequence of chromosome of Frankia symbiont of Datisca glomerata.</title>
        <authorList>
            <consortium name="US DOE Joint Genome Institute"/>
            <person name="Lucas S."/>
            <person name="Han J."/>
            <person name="Lapidus A."/>
            <person name="Cheng J.-F."/>
            <person name="Goodwin L."/>
            <person name="Pitluck S."/>
            <person name="Peters L."/>
            <person name="Mikhailova N."/>
            <person name="Chertkov O."/>
            <person name="Teshima H."/>
            <person name="Han C."/>
            <person name="Tapia R."/>
            <person name="Land M."/>
            <person name="Hauser L."/>
            <person name="Kyrpides N."/>
            <person name="Ivanova N."/>
            <person name="Pagani I."/>
            <person name="Berry A."/>
            <person name="Pawlowski K."/>
            <person name="Persson T."/>
            <person name="Vanden Heuvel B."/>
            <person name="Benson D."/>
            <person name="Woyke T."/>
        </authorList>
    </citation>
    <scope>NUCLEOTIDE SEQUENCE [LARGE SCALE GENOMIC DNA]</scope>
    <source>
        <strain evidence="13">4085684</strain>
    </source>
</reference>
<evidence type="ECO:0000256" key="1">
    <source>
        <dbReference type="ARBA" id="ARBA00004429"/>
    </source>
</evidence>
<organism evidence="12 13">
    <name type="scientific">Candidatus Protofrankia datiscae</name>
    <dbReference type="NCBI Taxonomy" id="2716812"/>
    <lineage>
        <taxon>Bacteria</taxon>
        <taxon>Bacillati</taxon>
        <taxon>Actinomycetota</taxon>
        <taxon>Actinomycetes</taxon>
        <taxon>Frankiales</taxon>
        <taxon>Frankiaceae</taxon>
        <taxon>Protofrankia</taxon>
    </lineage>
</organism>
<feature type="transmembrane region" description="Helical" evidence="11">
    <location>
        <begin position="59"/>
        <end position="79"/>
    </location>
</feature>
<protein>
    <recommendedName>
        <fullName evidence="11">Na(+)/H(+) antiporter NhaA</fullName>
    </recommendedName>
    <alternativeName>
        <fullName evidence="11">Sodium/proton antiporter NhaA</fullName>
    </alternativeName>
</protein>
<feature type="transmembrane region" description="Helical" evidence="11">
    <location>
        <begin position="99"/>
        <end position="119"/>
    </location>
</feature>
<evidence type="ECO:0000256" key="9">
    <source>
        <dbReference type="ARBA" id="ARBA00023136"/>
    </source>
</evidence>
<comment type="similarity">
    <text evidence="11">Belongs to the NhaA Na(+)/H(+) (TC 2.A.33) antiporter family.</text>
</comment>
<evidence type="ECO:0000256" key="3">
    <source>
        <dbReference type="ARBA" id="ARBA00022449"/>
    </source>
</evidence>
<dbReference type="Gene3D" id="1.20.1530.10">
    <property type="entry name" value="Na+/H+ antiporter like domain"/>
    <property type="match status" value="1"/>
</dbReference>
<dbReference type="PANTHER" id="PTHR30341">
    <property type="entry name" value="SODIUM ION/PROTON ANTIPORTER NHAA-RELATED"/>
    <property type="match status" value="1"/>
</dbReference>
<evidence type="ECO:0000256" key="4">
    <source>
        <dbReference type="ARBA" id="ARBA00022475"/>
    </source>
</evidence>
<comment type="subcellular location">
    <subcellularLocation>
        <location evidence="1">Cell inner membrane</location>
        <topology evidence="1">Multi-pass membrane protein</topology>
    </subcellularLocation>
    <subcellularLocation>
        <location evidence="11">Cell membrane</location>
        <topology evidence="11">Multi-pass membrane protein</topology>
    </subcellularLocation>
</comment>
<feature type="transmembrane region" description="Helical" evidence="11">
    <location>
        <begin position="222"/>
        <end position="239"/>
    </location>
</feature>
<dbReference type="GO" id="GO:0005886">
    <property type="term" value="C:plasma membrane"/>
    <property type="evidence" value="ECO:0007669"/>
    <property type="project" value="UniProtKB-SubCell"/>
</dbReference>
<keyword evidence="3 11" id="KW-0050">Antiport</keyword>
<keyword evidence="5 11" id="KW-0812">Transmembrane</keyword>
<evidence type="ECO:0000256" key="2">
    <source>
        <dbReference type="ARBA" id="ARBA00022448"/>
    </source>
</evidence>
<evidence type="ECO:0000313" key="13">
    <source>
        <dbReference type="Proteomes" id="UP000001549"/>
    </source>
</evidence>
<dbReference type="HOGENOM" id="CLU_015803_0_0_11"/>
<dbReference type="STRING" id="656024.FsymDg_1765"/>
<proteinExistence type="inferred from homology"/>
<feature type="transmembrane region" description="Helical" evidence="11">
    <location>
        <begin position="140"/>
        <end position="162"/>
    </location>
</feature>
<evidence type="ECO:0000256" key="7">
    <source>
        <dbReference type="ARBA" id="ARBA00023053"/>
    </source>
</evidence>
<feature type="transmembrane region" description="Helical" evidence="11">
    <location>
        <begin position="299"/>
        <end position="325"/>
    </location>
</feature>
<evidence type="ECO:0000256" key="8">
    <source>
        <dbReference type="ARBA" id="ARBA00023065"/>
    </source>
</evidence>
<keyword evidence="4 11" id="KW-1003">Cell membrane</keyword>
<evidence type="ECO:0000256" key="5">
    <source>
        <dbReference type="ARBA" id="ARBA00022692"/>
    </source>
</evidence>
<keyword evidence="7 11" id="KW-0915">Sodium</keyword>
<comment type="function">
    <text evidence="11">Na(+)/H(+) antiporter that extrudes sodium in exchange for external protons.</text>
</comment>
<comment type="catalytic activity">
    <reaction evidence="11">
        <text>Na(+)(in) + 2 H(+)(out) = Na(+)(out) + 2 H(+)(in)</text>
        <dbReference type="Rhea" id="RHEA:29251"/>
        <dbReference type="ChEBI" id="CHEBI:15378"/>
        <dbReference type="ChEBI" id="CHEBI:29101"/>
    </reaction>
</comment>
<dbReference type="AlphaFoldDB" id="F8B5N5"/>
<dbReference type="PANTHER" id="PTHR30341:SF0">
    <property type="entry name" value="NA(+)_H(+) ANTIPORTER NHAA"/>
    <property type="match status" value="1"/>
</dbReference>
<dbReference type="NCBIfam" id="TIGR00773">
    <property type="entry name" value="NhaA"/>
    <property type="match status" value="1"/>
</dbReference>
<sequence length="434" mass="44726">MCREVWSASNVGFPWKDLPLVRTRSVVDGQSAVTGRVSQTLAARGAFAEFLRRETTGGFLLLAATALALLWANLAGGSYHDVWRADLGFGPSWLHLTHLTAGAWVADGLLAVFFFVAGLELKRELVVGELADRRAAVLPVAAAAGGMIVPALVFLAVSWGAPGAVDGWAIPIATDIAFALGVLSLAGANVPASLRVLLLSLAVVDDLGAIALIAVLFTRGLVPVWLVAAVVLLVGYAFAQRRRWRSPALYVPLALALWMCVHASGVHATVAGIGLALLTRVRPDPGEQAAPALRLEHRLHPFSAGLVVPLFALAATGVPVTASALGAVAEDPVSQGVIAGLVVGKTAGIVGGAWLAVRAGVARLPADLGWRAVMPIGVLGGIGFTVSLLMSRLALDDADAQQRAATAVLVASTLASVLAMIALRLSGAGRARAE</sequence>
<keyword evidence="13" id="KW-1185">Reference proteome</keyword>
<dbReference type="HAMAP" id="MF_01844">
    <property type="entry name" value="NhaA"/>
    <property type="match status" value="1"/>
</dbReference>
<evidence type="ECO:0000313" key="12">
    <source>
        <dbReference type="EMBL" id="AEH09214.1"/>
    </source>
</evidence>
<keyword evidence="9 11" id="KW-0472">Membrane</keyword>
<dbReference type="InterPro" id="IPR004670">
    <property type="entry name" value="NhaA"/>
</dbReference>
<feature type="transmembrane region" description="Helical" evidence="11">
    <location>
        <begin position="196"/>
        <end position="216"/>
    </location>
</feature>
<accession>F8B5N5</accession>
<feature type="transmembrane region" description="Helical" evidence="11">
    <location>
        <begin position="337"/>
        <end position="357"/>
    </location>
</feature>
<feature type="transmembrane region" description="Helical" evidence="11">
    <location>
        <begin position="168"/>
        <end position="189"/>
    </location>
</feature>
<evidence type="ECO:0000256" key="6">
    <source>
        <dbReference type="ARBA" id="ARBA00022989"/>
    </source>
</evidence>
<dbReference type="EMBL" id="CP002801">
    <property type="protein sequence ID" value="AEH09214.1"/>
    <property type="molecule type" value="Genomic_DNA"/>
</dbReference>
<dbReference type="Proteomes" id="UP000001549">
    <property type="component" value="Chromosome"/>
</dbReference>
<dbReference type="eggNOG" id="COG3004">
    <property type="taxonomic scope" value="Bacteria"/>
</dbReference>
<dbReference type="InterPro" id="IPR023171">
    <property type="entry name" value="Na/H_antiporter_dom_sf"/>
</dbReference>
<keyword evidence="8 11" id="KW-0406">Ion transport</keyword>
<dbReference type="GO" id="GO:0015385">
    <property type="term" value="F:sodium:proton antiporter activity"/>
    <property type="evidence" value="ECO:0007669"/>
    <property type="project" value="UniProtKB-UniRule"/>
</dbReference>
<dbReference type="KEGG" id="fsy:FsymDg_1765"/>
<keyword evidence="6 11" id="KW-1133">Transmembrane helix</keyword>
<keyword evidence="2 11" id="KW-0813">Transport</keyword>
<feature type="transmembrane region" description="Helical" evidence="11">
    <location>
        <begin position="372"/>
        <end position="395"/>
    </location>
</feature>
<dbReference type="GO" id="GO:0006885">
    <property type="term" value="P:regulation of pH"/>
    <property type="evidence" value="ECO:0007669"/>
    <property type="project" value="UniProtKB-UniRule"/>
</dbReference>
<name>F8B5N5_9ACTN</name>
<dbReference type="Pfam" id="PF06965">
    <property type="entry name" value="Na_H_antiport_1"/>
    <property type="match status" value="1"/>
</dbReference>
<evidence type="ECO:0000256" key="10">
    <source>
        <dbReference type="ARBA" id="ARBA00023201"/>
    </source>
</evidence>
<keyword evidence="10 11" id="KW-0739">Sodium transport</keyword>
<gene>
    <name evidence="11" type="primary">nhaA</name>
    <name evidence="12" type="ordered locus">FsymDg_1765</name>
</gene>
<evidence type="ECO:0000256" key="11">
    <source>
        <dbReference type="HAMAP-Rule" id="MF_01844"/>
    </source>
</evidence>